<comment type="caution">
    <text evidence="1">The sequence shown here is derived from an EMBL/GenBank/DDBJ whole genome shotgun (WGS) entry which is preliminary data.</text>
</comment>
<dbReference type="InterPro" id="IPR011043">
    <property type="entry name" value="Gal_Oxase/kelch_b-propeller"/>
</dbReference>
<accession>X1S368</accession>
<evidence type="ECO:0000313" key="1">
    <source>
        <dbReference type="EMBL" id="GAI69890.1"/>
    </source>
</evidence>
<dbReference type="EMBL" id="BARW01000091">
    <property type="protein sequence ID" value="GAI69890.1"/>
    <property type="molecule type" value="Genomic_DNA"/>
</dbReference>
<dbReference type="SUPFAM" id="SSF50965">
    <property type="entry name" value="Galactose oxidase, central domain"/>
    <property type="match status" value="1"/>
</dbReference>
<protein>
    <submittedName>
        <fullName evidence="1">Uncharacterized protein</fullName>
    </submittedName>
</protein>
<sequence length="416" mass="46189">MGFGSGGAATFIELKDTPAAYTGQADKLVKVKAGEDGLDLVAGYAGIELLRFYNGETPTDIAWAYESPLPFAVLHHTFFSPIFKTEASEYYVYVIGQDKKFYLYNITRARWTRLADTNYNGGWGDPASSSSRALAVSPDETKLACCSEITPTTDGGRRLEVYDRATDQWTASSQCPDICGVQIAYLQSLVWVDDDTIWAWARETSMAANEGQCVRYVVSTGIWTVFATDTGVQTYWQGFNCAMNADGTVIFCGGIGAAQSSYCKYTIASDTYTYGSVGAGRAFAQSADRFNLWYGVTADGRQGYLKCPDVTQHENIFPENTERDSFRNKWGVFGEYFCLCNARNTAPRLMSFYGTGMYHLITKVFTSHNMMVFNKPDDGFAIDAIEETLGFHIPVFNYDTLTLPAGTWKFYYPKDG</sequence>
<dbReference type="AlphaFoldDB" id="X1S368"/>
<feature type="non-terminal residue" evidence="1">
    <location>
        <position position="416"/>
    </location>
</feature>
<proteinExistence type="predicted"/>
<name>X1S368_9ZZZZ</name>
<organism evidence="1">
    <name type="scientific">marine sediment metagenome</name>
    <dbReference type="NCBI Taxonomy" id="412755"/>
    <lineage>
        <taxon>unclassified sequences</taxon>
        <taxon>metagenomes</taxon>
        <taxon>ecological metagenomes</taxon>
    </lineage>
</organism>
<dbReference type="Gene3D" id="2.130.10.80">
    <property type="entry name" value="Galactose oxidase/kelch, beta-propeller"/>
    <property type="match status" value="1"/>
</dbReference>
<reference evidence="1" key="1">
    <citation type="journal article" date="2014" name="Front. Microbiol.">
        <title>High frequency of phylogenetically diverse reductive dehalogenase-homologous genes in deep subseafloor sedimentary metagenomes.</title>
        <authorList>
            <person name="Kawai M."/>
            <person name="Futagami T."/>
            <person name="Toyoda A."/>
            <person name="Takaki Y."/>
            <person name="Nishi S."/>
            <person name="Hori S."/>
            <person name="Arai W."/>
            <person name="Tsubouchi T."/>
            <person name="Morono Y."/>
            <person name="Uchiyama I."/>
            <person name="Ito T."/>
            <person name="Fujiyama A."/>
            <person name="Inagaki F."/>
            <person name="Takami H."/>
        </authorList>
    </citation>
    <scope>NUCLEOTIDE SEQUENCE</scope>
    <source>
        <strain evidence="1">Expedition CK06-06</strain>
    </source>
</reference>
<dbReference type="InterPro" id="IPR037293">
    <property type="entry name" value="Gal_Oxidase_central_sf"/>
</dbReference>
<gene>
    <name evidence="1" type="ORF">S12H4_00664</name>
</gene>